<evidence type="ECO:0000256" key="5">
    <source>
        <dbReference type="ARBA" id="ARBA00023136"/>
    </source>
</evidence>
<evidence type="ECO:0000256" key="4">
    <source>
        <dbReference type="ARBA" id="ARBA00022989"/>
    </source>
</evidence>
<evidence type="ECO:0000256" key="7">
    <source>
        <dbReference type="HAMAP-Rule" id="MF_01329"/>
    </source>
</evidence>
<dbReference type="GO" id="GO:0009535">
    <property type="term" value="C:chloroplast thylakoid membrane"/>
    <property type="evidence" value="ECO:0007669"/>
    <property type="project" value="UniProtKB-SubCell"/>
</dbReference>
<protein>
    <recommendedName>
        <fullName evidence="7">Photosystem II reaction center protein Psb30</fullName>
    </recommendedName>
    <alternativeName>
        <fullName evidence="7">Photosystem II reaction center protein Ycf12</fullName>
    </alternativeName>
</protein>
<evidence type="ECO:0000256" key="2">
    <source>
        <dbReference type="ARBA" id="ARBA00022531"/>
    </source>
</evidence>
<dbReference type="GO" id="GO:0009523">
    <property type="term" value="C:photosystem II"/>
    <property type="evidence" value="ECO:0007669"/>
    <property type="project" value="UniProtKB-KW"/>
</dbReference>
<dbReference type="Pfam" id="PF05969">
    <property type="entry name" value="PSII_Ycf12"/>
    <property type="match status" value="1"/>
</dbReference>
<organism evidence="8">
    <name type="scientific">Haptophyceae sp. NIES-3900</name>
    <dbReference type="NCBI Taxonomy" id="2748608"/>
    <lineage>
        <taxon>Eukaryota</taxon>
        <taxon>Haptista</taxon>
        <taxon>Haptophyta</taxon>
    </lineage>
</organism>
<keyword evidence="8" id="KW-0934">Plastid</keyword>
<proteinExistence type="inferred from homology"/>
<keyword evidence="3 7" id="KW-0812">Transmembrane</keyword>
<name>A0A7R7AIE3_9EUKA</name>
<keyword evidence="2 7" id="KW-0602">Photosynthesis</keyword>
<comment type="function">
    <text evidence="7">A core subunit of photosystem II (PSII), probably helps stabilize the reaction center.</text>
</comment>
<dbReference type="HAMAP" id="MF_01329">
    <property type="entry name" value="PSII_Psb30_Ycf12"/>
    <property type="match status" value="1"/>
</dbReference>
<comment type="subunit">
    <text evidence="7">PSII is composed of 1 copy each of membrane proteins PsbA, PsbB, PsbC, PsbD, PsbE, PsbF, PsbH, PsbI, PsbJ, PsbK, PsbL, PsbM, PsbT, PsbX, PsbY, PsbZ, Psb30/Ycf12, peripheral proteins of the oxygen-evolving complex and a large number of cofactors. It forms dimeric complexes.</text>
</comment>
<dbReference type="EMBL" id="LC564893">
    <property type="protein sequence ID" value="BCG67664.1"/>
    <property type="molecule type" value="Genomic_DNA"/>
</dbReference>
<comment type="similarity">
    <text evidence="7">Belongs to the Psb30/Ycf12 family.</text>
</comment>
<keyword evidence="6 7" id="KW-0604">Photosystem II</keyword>
<evidence type="ECO:0000256" key="3">
    <source>
        <dbReference type="ARBA" id="ARBA00022692"/>
    </source>
</evidence>
<keyword evidence="4 7" id="KW-1133">Transmembrane helix</keyword>
<feature type="transmembrane region" description="Helical" evidence="7">
    <location>
        <begin position="6"/>
        <end position="29"/>
    </location>
</feature>
<geneLocation type="chloroplast" evidence="8"/>
<keyword evidence="8" id="KW-0150">Chloroplast</keyword>
<dbReference type="InterPro" id="IPR010284">
    <property type="entry name" value="PSII_Ycf12_core-subunit"/>
</dbReference>
<accession>A0A7R7AIE3</accession>
<keyword evidence="7" id="KW-0793">Thylakoid</keyword>
<evidence type="ECO:0000313" key="8">
    <source>
        <dbReference type="EMBL" id="BCG67664.1"/>
    </source>
</evidence>
<comment type="subcellular location">
    <subcellularLocation>
        <location evidence="1">Membrane</location>
        <topology evidence="1">Single-pass membrane protein</topology>
    </subcellularLocation>
    <subcellularLocation>
        <location evidence="7">Plastid</location>
        <location evidence="7">Chloroplast thylakoid membrane</location>
        <topology evidence="7">Single-pass membrane protein</topology>
    </subcellularLocation>
</comment>
<dbReference type="GO" id="GO:0015979">
    <property type="term" value="P:photosynthesis"/>
    <property type="evidence" value="ECO:0007669"/>
    <property type="project" value="UniProtKB-KW"/>
</dbReference>
<dbReference type="AlphaFoldDB" id="A0A7R7AIE3"/>
<reference evidence="8" key="1">
    <citation type="submission" date="2020-06" db="EMBL/GenBank/DDBJ databases">
        <title>Organellar genomes of a novel haptophyte.</title>
        <authorList>
            <person name="Kamikawa R."/>
            <person name="Miyashita H."/>
        </authorList>
    </citation>
    <scope>NUCLEOTIDE SEQUENCE</scope>
    <source>
        <strain evidence="8">NIES-3900</strain>
    </source>
</reference>
<evidence type="ECO:0000256" key="1">
    <source>
        <dbReference type="ARBA" id="ARBA00004167"/>
    </source>
</evidence>
<keyword evidence="5 7" id="KW-0472">Membrane</keyword>
<sequence length="34" mass="3662">MINWSVVGQAISLFFIVTAGPAIVVFLSLRKGNL</sequence>
<evidence type="ECO:0000256" key="6">
    <source>
        <dbReference type="ARBA" id="ARBA00023276"/>
    </source>
</evidence>
<gene>
    <name evidence="7 8" type="primary">ycf12</name>
    <name evidence="7" type="synonym">psb30</name>
</gene>